<dbReference type="HOGENOM" id="CLU_010119_1_0_1"/>
<dbReference type="InterPro" id="IPR044861">
    <property type="entry name" value="IPNS-like_FE2OG_OXY"/>
</dbReference>
<gene>
    <name evidence="3" type="ORF">K437DRAFT_227144</name>
</gene>
<proteinExistence type="inferred from homology"/>
<sequence length="419" mass="46294">MALPAGGFAGPDPGFDLSANPSFTLDYKQWVSPQATPESRAAFVTSLRDTVVGLGFFYLKDSPLEEEGRKQNMFELSERFFALSLEQRMKIDIENSRHFRGYSKFGDERTQSRVDHRDQIDYATHDAPFSTDVSAQTPFLNLRGTNQYLPDIVLDGHERMVTDWFARCDELSFQLTVAIEQALGLEKGALTSFVSSTELDSHSESGGKVAELKSLPGVTQGKALQYARMKMIRYPLGELVDGIKRTVDSANANISTQGVGAHKDGGWLTLLATSRVGGLQVQDLSGRWLNVPHNEGSIVVNFGQQFEVVTQGLMPAATHRVLSNTPEQIALGADRLSIAYFSMPALNAIMKPLPQESFGKEVREAYARAQERWGSDEPVSDVVRKDLHAPLEPFGIIAWRGITRSHPGVVARWHQGVPT</sequence>
<dbReference type="GeneID" id="25262612"/>
<comment type="caution">
    <text evidence="3">The sequence shown here is derived from an EMBL/GenBank/DDBJ whole genome shotgun (WGS) entry which is preliminary data.</text>
</comment>
<dbReference type="Pfam" id="PF14226">
    <property type="entry name" value="DIOX_N"/>
    <property type="match status" value="1"/>
</dbReference>
<dbReference type="OMA" id="WRACICL"/>
<dbReference type="AlphaFoldDB" id="A0A066VQE8"/>
<evidence type="ECO:0000313" key="3">
    <source>
        <dbReference type="EMBL" id="KDN40795.1"/>
    </source>
</evidence>
<dbReference type="InParanoid" id="A0A066VQE8"/>
<dbReference type="GO" id="GO:0016491">
    <property type="term" value="F:oxidoreductase activity"/>
    <property type="evidence" value="ECO:0007669"/>
    <property type="project" value="UniProtKB-KW"/>
</dbReference>
<dbReference type="Proteomes" id="UP000027361">
    <property type="component" value="Unassembled WGS sequence"/>
</dbReference>
<evidence type="ECO:0000313" key="4">
    <source>
        <dbReference type="Proteomes" id="UP000027361"/>
    </source>
</evidence>
<dbReference type="Pfam" id="PF03171">
    <property type="entry name" value="2OG-FeII_Oxy"/>
    <property type="match status" value="1"/>
</dbReference>
<dbReference type="GO" id="GO:0046872">
    <property type="term" value="F:metal ion binding"/>
    <property type="evidence" value="ECO:0007669"/>
    <property type="project" value="UniProtKB-KW"/>
</dbReference>
<evidence type="ECO:0000256" key="1">
    <source>
        <dbReference type="RuleBase" id="RU003682"/>
    </source>
</evidence>
<dbReference type="InterPro" id="IPR050231">
    <property type="entry name" value="Iron_ascorbate_oxido_reductase"/>
</dbReference>
<organism evidence="3 4">
    <name type="scientific">Tilletiaria anomala (strain ATCC 24038 / CBS 436.72 / UBC 951)</name>
    <dbReference type="NCBI Taxonomy" id="1037660"/>
    <lineage>
        <taxon>Eukaryota</taxon>
        <taxon>Fungi</taxon>
        <taxon>Dikarya</taxon>
        <taxon>Basidiomycota</taxon>
        <taxon>Ustilaginomycotina</taxon>
        <taxon>Exobasidiomycetes</taxon>
        <taxon>Georgefischeriales</taxon>
        <taxon>Tilletiariaceae</taxon>
        <taxon>Tilletiaria</taxon>
    </lineage>
</organism>
<keyword evidence="1" id="KW-0408">Iron</keyword>
<dbReference type="PROSITE" id="PS51471">
    <property type="entry name" value="FE2OG_OXY"/>
    <property type="match status" value="1"/>
</dbReference>
<dbReference type="SUPFAM" id="SSF51197">
    <property type="entry name" value="Clavaminate synthase-like"/>
    <property type="match status" value="1"/>
</dbReference>
<feature type="domain" description="Fe2OG dioxygenase" evidence="2">
    <location>
        <begin position="225"/>
        <end position="344"/>
    </location>
</feature>
<dbReference type="InterPro" id="IPR005123">
    <property type="entry name" value="Oxoglu/Fe-dep_dioxygenase_dom"/>
</dbReference>
<accession>A0A066VQE8</accession>
<keyword evidence="1" id="KW-0560">Oxidoreductase</keyword>
<evidence type="ECO:0000259" key="2">
    <source>
        <dbReference type="PROSITE" id="PS51471"/>
    </source>
</evidence>
<keyword evidence="4" id="KW-1185">Reference proteome</keyword>
<dbReference type="InterPro" id="IPR027443">
    <property type="entry name" value="IPNS-like_sf"/>
</dbReference>
<keyword evidence="1" id="KW-0479">Metal-binding</keyword>
<dbReference type="RefSeq" id="XP_013241510.1">
    <property type="nucleotide sequence ID" value="XM_013386056.1"/>
</dbReference>
<dbReference type="PANTHER" id="PTHR47990">
    <property type="entry name" value="2-OXOGLUTARATE (2OG) AND FE(II)-DEPENDENT OXYGENASE SUPERFAMILY PROTEIN-RELATED"/>
    <property type="match status" value="1"/>
</dbReference>
<dbReference type="STRING" id="1037660.A0A066VQE8"/>
<dbReference type="Gene3D" id="2.60.120.330">
    <property type="entry name" value="B-lactam Antibiotic, Isopenicillin N Synthase, Chain"/>
    <property type="match status" value="1"/>
</dbReference>
<name>A0A066VQE8_TILAU</name>
<dbReference type="EMBL" id="JMSN01000087">
    <property type="protein sequence ID" value="KDN40795.1"/>
    <property type="molecule type" value="Genomic_DNA"/>
</dbReference>
<comment type="similarity">
    <text evidence="1">Belongs to the iron/ascorbate-dependent oxidoreductase family.</text>
</comment>
<dbReference type="OrthoDB" id="288590at2759"/>
<dbReference type="InterPro" id="IPR026992">
    <property type="entry name" value="DIOX_N"/>
</dbReference>
<protein>
    <submittedName>
        <fullName evidence="3">Clavaminate synthase-like protein</fullName>
    </submittedName>
</protein>
<reference evidence="3 4" key="1">
    <citation type="submission" date="2014-05" db="EMBL/GenBank/DDBJ databases">
        <title>Draft genome sequence of a rare smut relative, Tilletiaria anomala UBC 951.</title>
        <authorList>
            <consortium name="DOE Joint Genome Institute"/>
            <person name="Toome M."/>
            <person name="Kuo A."/>
            <person name="Henrissat B."/>
            <person name="Lipzen A."/>
            <person name="Tritt A."/>
            <person name="Yoshinaga Y."/>
            <person name="Zane M."/>
            <person name="Barry K."/>
            <person name="Grigoriev I.V."/>
            <person name="Spatafora J.W."/>
            <person name="Aimea M.C."/>
        </authorList>
    </citation>
    <scope>NUCLEOTIDE SEQUENCE [LARGE SCALE GENOMIC DNA]</scope>
    <source>
        <strain evidence="3 4">UBC 951</strain>
    </source>
</reference>